<gene>
    <name evidence="2" type="ORF">BVC71_13105</name>
</gene>
<dbReference type="RefSeq" id="WP_086452137.1">
    <property type="nucleotide sequence ID" value="NZ_MSPP01000005.1"/>
</dbReference>
<keyword evidence="2" id="KW-0378">Hydrolase</keyword>
<dbReference type="Gene3D" id="3.20.20.140">
    <property type="entry name" value="Metal-dependent hydrolases"/>
    <property type="match status" value="1"/>
</dbReference>
<protein>
    <submittedName>
        <fullName evidence="2">Amidohydrolase</fullName>
    </submittedName>
</protein>
<dbReference type="InterPro" id="IPR052358">
    <property type="entry name" value="Aro_Compnd_Degr_Hydrolases"/>
</dbReference>
<name>A0A251WWD0_9RHOB</name>
<evidence type="ECO:0000259" key="1">
    <source>
        <dbReference type="Pfam" id="PF04909"/>
    </source>
</evidence>
<dbReference type="PANTHER" id="PTHR35563:SF2">
    <property type="entry name" value="BARREL METAL-DEPENDENT HYDROLASE, PUTATIVE (AFU_ORTHOLOGUE AFUA_1G16240)-RELATED"/>
    <property type="match status" value="1"/>
</dbReference>
<evidence type="ECO:0000313" key="3">
    <source>
        <dbReference type="Proteomes" id="UP000194664"/>
    </source>
</evidence>
<dbReference type="InterPro" id="IPR032466">
    <property type="entry name" value="Metal_Hydrolase"/>
</dbReference>
<accession>A0A251WWD0</accession>
<dbReference type="PANTHER" id="PTHR35563">
    <property type="entry name" value="BARREL METAL-DEPENDENT HYDROLASE, PUTATIVE (AFU_ORTHOLOGUE AFUA_1G16240)-RELATED"/>
    <property type="match status" value="1"/>
</dbReference>
<reference evidence="2 3" key="1">
    <citation type="submission" date="2016-12" db="EMBL/GenBank/DDBJ databases">
        <title>The draft genome sequence of HSLHS2.</title>
        <authorList>
            <person name="Hu D."/>
            <person name="Wang L."/>
            <person name="Shao Z."/>
        </authorList>
    </citation>
    <scope>NUCLEOTIDE SEQUENCE [LARGE SCALE GENOMIC DNA]</scope>
    <source>
        <strain evidence="2">MCCC 1A06712</strain>
    </source>
</reference>
<dbReference type="Pfam" id="PF04909">
    <property type="entry name" value="Amidohydro_2"/>
    <property type="match status" value="1"/>
</dbReference>
<dbReference type="InterPro" id="IPR006680">
    <property type="entry name" value="Amidohydro-rel"/>
</dbReference>
<proteinExistence type="predicted"/>
<dbReference type="AlphaFoldDB" id="A0A251WWD0"/>
<evidence type="ECO:0000313" key="2">
    <source>
        <dbReference type="EMBL" id="OUD08438.1"/>
    </source>
</evidence>
<dbReference type="SUPFAM" id="SSF51556">
    <property type="entry name" value="Metallo-dependent hydrolases"/>
    <property type="match status" value="1"/>
</dbReference>
<dbReference type="GO" id="GO:0016787">
    <property type="term" value="F:hydrolase activity"/>
    <property type="evidence" value="ECO:0007669"/>
    <property type="project" value="UniProtKB-KW"/>
</dbReference>
<feature type="domain" description="Amidohydrolase-related" evidence="1">
    <location>
        <begin position="20"/>
        <end position="282"/>
    </location>
</feature>
<keyword evidence="3" id="KW-1185">Reference proteome</keyword>
<sequence>MIDRKLSGETPRIVLPAGAIDTQTHVYVDGFPAVDGGPGLPPAPLPTADMYRQVMEWLGIDRVVVTQGNAHQADNACLLAALAELGDIARGVAVIRGDETDAEMQRLADGGIVGARIMDLPGGAVGLESLARVDDRANAAGWAMAVQFDGTHLPELEPQLMGIKSRWVLDHHAKIFGGATQQHIDVIKRLIDTGNVWFKFAGCYESSNSGGPEFVDVGDVARQIVSHASERVLWGTNWPHNLAKTTAEYPDDGALLDTVLGWVPTDSLEQVLVSNPQDFFGFDRWA</sequence>
<dbReference type="OrthoDB" id="9787654at2"/>
<dbReference type="Proteomes" id="UP000194664">
    <property type="component" value="Unassembled WGS sequence"/>
</dbReference>
<organism evidence="2 3">
    <name type="scientific">Marivivens niveibacter</name>
    <dbReference type="NCBI Taxonomy" id="1930667"/>
    <lineage>
        <taxon>Bacteria</taxon>
        <taxon>Pseudomonadati</taxon>
        <taxon>Pseudomonadota</taxon>
        <taxon>Alphaproteobacteria</taxon>
        <taxon>Rhodobacterales</taxon>
        <taxon>Paracoccaceae</taxon>
        <taxon>Marivivens group</taxon>
        <taxon>Marivivens</taxon>
    </lineage>
</organism>
<dbReference type="EMBL" id="MSPP01000005">
    <property type="protein sequence ID" value="OUD08438.1"/>
    <property type="molecule type" value="Genomic_DNA"/>
</dbReference>
<comment type="caution">
    <text evidence="2">The sequence shown here is derived from an EMBL/GenBank/DDBJ whole genome shotgun (WGS) entry which is preliminary data.</text>
</comment>